<keyword evidence="1" id="KW-0732">Signal</keyword>
<gene>
    <name evidence="2" type="ORF">QO010_000662</name>
</gene>
<accession>A0ABU0IPH0</accession>
<evidence type="ECO:0000256" key="1">
    <source>
        <dbReference type="SAM" id="SignalP"/>
    </source>
</evidence>
<reference evidence="2 3" key="1">
    <citation type="submission" date="2023-07" db="EMBL/GenBank/DDBJ databases">
        <title>Genomic Encyclopedia of Type Strains, Phase IV (KMG-IV): sequencing the most valuable type-strain genomes for metagenomic binning, comparative biology and taxonomic classification.</title>
        <authorList>
            <person name="Goeker M."/>
        </authorList>
    </citation>
    <scope>NUCLEOTIDE SEQUENCE [LARGE SCALE GENOMIC DNA]</scope>
    <source>
        <strain evidence="2 3">DSM 18695</strain>
    </source>
</reference>
<keyword evidence="3" id="KW-1185">Reference proteome</keyword>
<sequence>MTRFAPLGVLLFATLAGSATAAGAPDWHVQARCIAAYEAAANGLEDQGGQAALVKRYDGNREKTSLALATRSDLPSSAEADAVKKAEARRLGGLSADEAVSAAKACDKALGY</sequence>
<name>A0ABU0IPH0_9CAUL</name>
<feature type="chain" id="PRO_5046197630" evidence="1">
    <location>
        <begin position="22"/>
        <end position="112"/>
    </location>
</feature>
<comment type="caution">
    <text evidence="2">The sequence shown here is derived from an EMBL/GenBank/DDBJ whole genome shotgun (WGS) entry which is preliminary data.</text>
</comment>
<evidence type="ECO:0000313" key="2">
    <source>
        <dbReference type="EMBL" id="MDQ0462914.1"/>
    </source>
</evidence>
<feature type="signal peptide" evidence="1">
    <location>
        <begin position="1"/>
        <end position="21"/>
    </location>
</feature>
<protein>
    <submittedName>
        <fullName evidence="2">Uncharacterized protein</fullName>
    </submittedName>
</protein>
<evidence type="ECO:0000313" key="3">
    <source>
        <dbReference type="Proteomes" id="UP001228905"/>
    </source>
</evidence>
<dbReference type="EMBL" id="JAUSVS010000001">
    <property type="protein sequence ID" value="MDQ0462914.1"/>
    <property type="molecule type" value="Genomic_DNA"/>
</dbReference>
<dbReference type="RefSeq" id="WP_307345929.1">
    <property type="nucleotide sequence ID" value="NZ_JAUSVS010000001.1"/>
</dbReference>
<proteinExistence type="predicted"/>
<organism evidence="2 3">
    <name type="scientific">Caulobacter ginsengisoli</name>
    <dbReference type="NCBI Taxonomy" id="400775"/>
    <lineage>
        <taxon>Bacteria</taxon>
        <taxon>Pseudomonadati</taxon>
        <taxon>Pseudomonadota</taxon>
        <taxon>Alphaproteobacteria</taxon>
        <taxon>Caulobacterales</taxon>
        <taxon>Caulobacteraceae</taxon>
        <taxon>Caulobacter</taxon>
    </lineage>
</organism>
<dbReference type="Proteomes" id="UP001228905">
    <property type="component" value="Unassembled WGS sequence"/>
</dbReference>